<sequence length="277" mass="29939">MLSDSSADDMGDEEALVIVRAAGFSEGEVILYERLGMSEMLLEEYARDGGEGARRKMLALGRKDPELLVEVISRLVGMAAEGRPGQDAYQDESSVDSETDGGPLLRDVGESLLIARERGDIHPVRVLRTLAGESHGRFGSDAGGSGPSVPLSVALDYVGSVLDDSAGAIDRLKSNVEEYSKLCGEMEREIASLLSTSAGGTDSDRAKDRSGGLSDVEIDGMYSHLQRLEEEGDRLAKSSYGPRMSERTEEDFWRELSESDPFETVCFYLASGHMGNI</sequence>
<protein>
    <submittedName>
        <fullName evidence="2">Uncharacterized protein</fullName>
    </submittedName>
</protein>
<keyword evidence="3" id="KW-1185">Reference proteome</keyword>
<evidence type="ECO:0000256" key="1">
    <source>
        <dbReference type="SAM" id="MobiDB-lite"/>
    </source>
</evidence>
<evidence type="ECO:0000313" key="2">
    <source>
        <dbReference type="EMBL" id="EJK55626.1"/>
    </source>
</evidence>
<dbReference type="AlphaFoldDB" id="K0S3U0"/>
<evidence type="ECO:0000313" key="3">
    <source>
        <dbReference type="Proteomes" id="UP000266841"/>
    </source>
</evidence>
<gene>
    <name evidence="2" type="ORF">THAOC_24627</name>
</gene>
<feature type="region of interest" description="Disordered" evidence="1">
    <location>
        <begin position="83"/>
        <end position="102"/>
    </location>
</feature>
<proteinExistence type="predicted"/>
<accession>K0S3U0</accession>
<dbReference type="OrthoDB" id="26184at2759"/>
<dbReference type="eggNOG" id="KOG2114">
    <property type="taxonomic scope" value="Eukaryota"/>
</dbReference>
<dbReference type="Proteomes" id="UP000266841">
    <property type="component" value="Unassembled WGS sequence"/>
</dbReference>
<comment type="caution">
    <text evidence="2">The sequence shown here is derived from an EMBL/GenBank/DDBJ whole genome shotgun (WGS) entry which is preliminary data.</text>
</comment>
<organism evidence="2 3">
    <name type="scientific">Thalassiosira oceanica</name>
    <name type="common">Marine diatom</name>
    <dbReference type="NCBI Taxonomy" id="159749"/>
    <lineage>
        <taxon>Eukaryota</taxon>
        <taxon>Sar</taxon>
        <taxon>Stramenopiles</taxon>
        <taxon>Ochrophyta</taxon>
        <taxon>Bacillariophyta</taxon>
        <taxon>Coscinodiscophyceae</taxon>
        <taxon>Thalassiosirophycidae</taxon>
        <taxon>Thalassiosirales</taxon>
        <taxon>Thalassiosiraceae</taxon>
        <taxon>Thalassiosira</taxon>
    </lineage>
</organism>
<name>K0S3U0_THAOC</name>
<reference evidence="2 3" key="1">
    <citation type="journal article" date="2012" name="Genome Biol.">
        <title>Genome and low-iron response of an oceanic diatom adapted to chronic iron limitation.</title>
        <authorList>
            <person name="Lommer M."/>
            <person name="Specht M."/>
            <person name="Roy A.S."/>
            <person name="Kraemer L."/>
            <person name="Andreson R."/>
            <person name="Gutowska M.A."/>
            <person name="Wolf J."/>
            <person name="Bergner S.V."/>
            <person name="Schilhabel M.B."/>
            <person name="Klostermeier U.C."/>
            <person name="Beiko R.G."/>
            <person name="Rosenstiel P."/>
            <person name="Hippler M."/>
            <person name="Laroche J."/>
        </authorList>
    </citation>
    <scope>NUCLEOTIDE SEQUENCE [LARGE SCALE GENOMIC DNA]</scope>
    <source>
        <strain evidence="2 3">CCMP1005</strain>
    </source>
</reference>
<dbReference type="EMBL" id="AGNL01033619">
    <property type="protein sequence ID" value="EJK55626.1"/>
    <property type="molecule type" value="Genomic_DNA"/>
</dbReference>
<feature type="compositionally biased region" description="Acidic residues" evidence="1">
    <location>
        <begin position="89"/>
        <end position="99"/>
    </location>
</feature>